<organism evidence="2 3">
    <name type="scientific">Kipferlia bialata</name>
    <dbReference type="NCBI Taxonomy" id="797122"/>
    <lineage>
        <taxon>Eukaryota</taxon>
        <taxon>Metamonada</taxon>
        <taxon>Carpediemonas-like organisms</taxon>
        <taxon>Kipferlia</taxon>
    </lineage>
</organism>
<keyword evidence="3" id="KW-1185">Reference proteome</keyword>
<evidence type="ECO:0000313" key="3">
    <source>
        <dbReference type="Proteomes" id="UP000265618"/>
    </source>
</evidence>
<protein>
    <submittedName>
        <fullName evidence="2">Uncharacterized protein</fullName>
    </submittedName>
</protein>
<dbReference type="AlphaFoldDB" id="A0A9K3D887"/>
<sequence length="169" mass="19114">MPHHRGGGGGARMHRGGGMHHHHHHRPPMHRHNEMRRARMRRTAMVRTRRVRTMRRMSRRMVTNAMITSAMISSMYRVGYSQGGVWNDCYGWSTVRGYPVGWEMGGVVSVPPSVPGSRVVVPFAPLQSDPFLHQAAPQYDAAQCQDMITAAEYNEILTSLNGAVRRYPP</sequence>
<accession>A0A9K3D887</accession>
<feature type="region of interest" description="Disordered" evidence="1">
    <location>
        <begin position="1"/>
        <end position="34"/>
    </location>
</feature>
<reference evidence="2 3" key="1">
    <citation type="journal article" date="2018" name="PLoS ONE">
        <title>The draft genome of Kipferlia bialata reveals reductive genome evolution in fornicate parasites.</title>
        <authorList>
            <person name="Tanifuji G."/>
            <person name="Takabayashi S."/>
            <person name="Kume K."/>
            <person name="Takagi M."/>
            <person name="Nakayama T."/>
            <person name="Kamikawa R."/>
            <person name="Inagaki Y."/>
            <person name="Hashimoto T."/>
        </authorList>
    </citation>
    <scope>NUCLEOTIDE SEQUENCE [LARGE SCALE GENOMIC DNA]</scope>
    <source>
        <strain evidence="2">NY0173</strain>
    </source>
</reference>
<dbReference type="EMBL" id="BDIP01005571">
    <property type="protein sequence ID" value="GIQ89916.1"/>
    <property type="molecule type" value="Genomic_DNA"/>
</dbReference>
<gene>
    <name evidence="2" type="ORF">KIPB_012527</name>
</gene>
<feature type="compositionally biased region" description="Basic residues" evidence="1">
    <location>
        <begin position="1"/>
        <end position="30"/>
    </location>
</feature>
<evidence type="ECO:0000256" key="1">
    <source>
        <dbReference type="SAM" id="MobiDB-lite"/>
    </source>
</evidence>
<name>A0A9K3D887_9EUKA</name>
<proteinExistence type="predicted"/>
<comment type="caution">
    <text evidence="2">The sequence shown here is derived from an EMBL/GenBank/DDBJ whole genome shotgun (WGS) entry which is preliminary data.</text>
</comment>
<evidence type="ECO:0000313" key="2">
    <source>
        <dbReference type="EMBL" id="GIQ89916.1"/>
    </source>
</evidence>
<dbReference type="Proteomes" id="UP000265618">
    <property type="component" value="Unassembled WGS sequence"/>
</dbReference>